<feature type="compositionally biased region" description="Polar residues" evidence="1">
    <location>
        <begin position="211"/>
        <end position="230"/>
    </location>
</feature>
<feature type="compositionally biased region" description="Basic and acidic residues" evidence="1">
    <location>
        <begin position="200"/>
        <end position="209"/>
    </location>
</feature>
<feature type="region of interest" description="Disordered" evidence="1">
    <location>
        <begin position="179"/>
        <end position="230"/>
    </location>
</feature>
<feature type="region of interest" description="Disordered" evidence="1">
    <location>
        <begin position="589"/>
        <end position="614"/>
    </location>
</feature>
<feature type="region of interest" description="Disordered" evidence="1">
    <location>
        <begin position="874"/>
        <end position="931"/>
    </location>
</feature>
<proteinExistence type="predicted"/>
<feature type="compositionally biased region" description="Basic and acidic residues" evidence="1">
    <location>
        <begin position="921"/>
        <end position="931"/>
    </location>
</feature>
<evidence type="ECO:0000313" key="3">
    <source>
        <dbReference type="EnsemblFungi" id="PTTG_30153-t43_1-p1"/>
    </source>
</evidence>
<dbReference type="Proteomes" id="UP000005240">
    <property type="component" value="Unassembled WGS sequence"/>
</dbReference>
<dbReference type="EMBL" id="ADAS02002032">
    <property type="protein sequence ID" value="OAV85976.1"/>
    <property type="molecule type" value="Genomic_DNA"/>
</dbReference>
<evidence type="ECO:0000313" key="4">
    <source>
        <dbReference type="Proteomes" id="UP000005240"/>
    </source>
</evidence>
<protein>
    <submittedName>
        <fullName evidence="2 3">Uncharacterized protein</fullName>
    </submittedName>
</protein>
<dbReference type="STRING" id="630390.A0A180FZW7"/>
<feature type="compositionally biased region" description="Polar residues" evidence="1">
    <location>
        <begin position="605"/>
        <end position="614"/>
    </location>
</feature>
<sequence>MADVIPQHRMVRIVPQDRDLGFDGTDVEKFLDLYERAARINGASEYDMARQLRLFICSDEVFDMMETFEGFKNHRWPDLKASMLAYWGQADPPFRLNFSCGSWQPFKPPTDPARMVSNSVEDEQPSHAEGALAKQISLPSPLAFPSLAEDFRSDASQRQPDKLESSGLPSVFFPPGLSPFELACTTPHSEEEDTSADPEPVERSTEEPSRAFSQPPQPSNGSCGSRQQFNPPAVVASEPLARAEHEERCMGYNSEPFDPSNKGLSHTDPAGESLEDCKSFEPLAVESFPGPRVVEDLTPTACYQSSDLLCQSDRPNMLEPSHWELPSGHTAPLIKAQHAQMMLNQDLVQEAFPNHIFLPDQNSRSQESLLRIQDTTKPSTPLNLISPSGPFNPYRGSLFQIDSRFLLVSFTLVVKVDFFLARSRTGVGPDPLWTSEDHLRNEGKLLLLQLERVQGGLSLAEAERPKVSPLLGMRLRVDTRYVVKTLRSATLVSHTPSPLAFFSSASIIPTAINQFSGIRFTLIHLEKDQEWFRELRLKRKSSALQFSRSYSVDCSRATRCAFFSFQSSRFHLQIEKQSKNYMRVKPELAQPSTGDLSCPQPPTSEPNSTEPLSQKNSLPLFLEVCVADAHITDLDSGLQMASLAGFIVQEVLVSDSLANVPVFHPHTPTLLLTFSQKAIGLKQPTNMVLISQPRELAERLVQLEDPLSFDGAELLPTPEGHLHKRNKLSVFYLEKVLITALFQDPRSIGIKTFQELLRNEGKLLVFRLEFWRGACGKSPSRTCGTRPIGPILEFDAGHTGSKISTAPLLAFGFHLISSDSLPPTSIDHHIFQASTANLIRPTSLDAASLICLLQTYFEFEAHWPLFELQSLPRINEPDPSQRQHDHHKASAVLSVSSPPGLSPVKQPAQTVPDLEEENTDPDSKRCESLTEELSKEEGLLHSLLWPPDSFASSLKDRSTKKIKKDRLDPKVLSVNAPDSFSQADQHDTSQKQSDLCFARRRTGHGSCTRLCFRSVSAMRINYICHRFLKILNNVPHTLSRFRIKRARIRTPCFRMKIPLLKTSHFSMSRRLKSLKLTPVSRPRRMRWKMGHRGGIGDSK</sequence>
<evidence type="ECO:0000313" key="2">
    <source>
        <dbReference type="EMBL" id="OAV85976.1"/>
    </source>
</evidence>
<dbReference type="EnsemblFungi" id="PTTG_30153-t43_1">
    <property type="protein sequence ID" value="PTTG_30153-t43_1-p1"/>
    <property type="gene ID" value="PTTG_30153"/>
</dbReference>
<dbReference type="AlphaFoldDB" id="A0A180FZW7"/>
<feature type="compositionally biased region" description="Low complexity" evidence="1">
    <location>
        <begin position="890"/>
        <end position="904"/>
    </location>
</feature>
<dbReference type="OrthoDB" id="5535068at2759"/>
<reference evidence="2" key="2">
    <citation type="submission" date="2016-05" db="EMBL/GenBank/DDBJ databases">
        <title>Comparative analysis highlights variable genome content of wheat rusts and divergence of the mating loci.</title>
        <authorList>
            <person name="Cuomo C.A."/>
            <person name="Bakkeren G."/>
            <person name="Szabo L."/>
            <person name="Khalil H."/>
            <person name="Joly D."/>
            <person name="Goldberg J."/>
            <person name="Young S."/>
            <person name="Zeng Q."/>
            <person name="Fellers J."/>
        </authorList>
    </citation>
    <scope>NUCLEOTIDE SEQUENCE [LARGE SCALE GENOMIC DNA]</scope>
    <source>
        <strain evidence="2">1-1 BBBD Race 1</strain>
    </source>
</reference>
<evidence type="ECO:0000256" key="1">
    <source>
        <dbReference type="SAM" id="MobiDB-lite"/>
    </source>
</evidence>
<reference evidence="3 4" key="3">
    <citation type="journal article" date="2017" name="G3 (Bethesda)">
        <title>Comparative analysis highlights variable genome content of wheat rusts and divergence of the mating loci.</title>
        <authorList>
            <person name="Cuomo C.A."/>
            <person name="Bakkeren G."/>
            <person name="Khalil H.B."/>
            <person name="Panwar V."/>
            <person name="Joly D."/>
            <person name="Linning R."/>
            <person name="Sakthikumar S."/>
            <person name="Song X."/>
            <person name="Adiconis X."/>
            <person name="Fan L."/>
            <person name="Goldberg J.M."/>
            <person name="Levin J.Z."/>
            <person name="Young S."/>
            <person name="Zeng Q."/>
            <person name="Anikster Y."/>
            <person name="Bruce M."/>
            <person name="Wang M."/>
            <person name="Yin C."/>
            <person name="McCallum B."/>
            <person name="Szabo L.J."/>
            <person name="Hulbert S."/>
            <person name="Chen X."/>
            <person name="Fellers J.P."/>
        </authorList>
    </citation>
    <scope>NUCLEOTIDE SEQUENCE</scope>
    <source>
        <strain evidence="4">Isolate 1-1 / race 1 (BBBD)</strain>
        <strain evidence="3">isolate 1-1 / race 1 (BBBD)</strain>
    </source>
</reference>
<feature type="region of interest" description="Disordered" evidence="1">
    <location>
        <begin position="109"/>
        <end position="131"/>
    </location>
</feature>
<accession>A0A180FZW7</accession>
<gene>
    <name evidence="2" type="ORF">PTTG_30153</name>
</gene>
<keyword evidence="4" id="KW-1185">Reference proteome</keyword>
<dbReference type="VEuPathDB" id="FungiDB:PTTG_30153"/>
<reference evidence="3" key="4">
    <citation type="submission" date="2025-05" db="UniProtKB">
        <authorList>
            <consortium name="EnsemblFungi"/>
        </authorList>
    </citation>
    <scope>IDENTIFICATION</scope>
    <source>
        <strain evidence="3">isolate 1-1 / race 1 (BBBD)</strain>
    </source>
</reference>
<organism evidence="2">
    <name type="scientific">Puccinia triticina (isolate 1-1 / race 1 (BBBD))</name>
    <name type="common">Brown leaf rust fungus</name>
    <dbReference type="NCBI Taxonomy" id="630390"/>
    <lineage>
        <taxon>Eukaryota</taxon>
        <taxon>Fungi</taxon>
        <taxon>Dikarya</taxon>
        <taxon>Basidiomycota</taxon>
        <taxon>Pucciniomycotina</taxon>
        <taxon>Pucciniomycetes</taxon>
        <taxon>Pucciniales</taxon>
        <taxon>Pucciniaceae</taxon>
        <taxon>Puccinia</taxon>
    </lineage>
</organism>
<reference evidence="2" key="1">
    <citation type="submission" date="2009-11" db="EMBL/GenBank/DDBJ databases">
        <authorList>
            <consortium name="The Broad Institute Genome Sequencing Platform"/>
            <person name="Ward D."/>
            <person name="Feldgarden M."/>
            <person name="Earl A."/>
            <person name="Young S.K."/>
            <person name="Zeng Q."/>
            <person name="Koehrsen M."/>
            <person name="Alvarado L."/>
            <person name="Berlin A."/>
            <person name="Bochicchio J."/>
            <person name="Borenstein D."/>
            <person name="Chapman S.B."/>
            <person name="Chen Z."/>
            <person name="Engels R."/>
            <person name="Freedman E."/>
            <person name="Gellesch M."/>
            <person name="Goldberg J."/>
            <person name="Griggs A."/>
            <person name="Gujja S."/>
            <person name="Heilman E."/>
            <person name="Heiman D."/>
            <person name="Hepburn T."/>
            <person name="Howarth C."/>
            <person name="Jen D."/>
            <person name="Larson L."/>
            <person name="Lewis B."/>
            <person name="Mehta T."/>
            <person name="Park D."/>
            <person name="Pearson M."/>
            <person name="Roberts A."/>
            <person name="Saif S."/>
            <person name="Shea T."/>
            <person name="Shenoy N."/>
            <person name="Sisk P."/>
            <person name="Stolte C."/>
            <person name="Sykes S."/>
            <person name="Thomson T."/>
            <person name="Walk T."/>
            <person name="White J."/>
            <person name="Yandava C."/>
            <person name="Izard J."/>
            <person name="Baranova O.V."/>
            <person name="Blanton J.M."/>
            <person name="Tanner A.C."/>
            <person name="Dewhirst F.E."/>
            <person name="Haas B."/>
            <person name="Nusbaum C."/>
            <person name="Birren B."/>
        </authorList>
    </citation>
    <scope>NUCLEOTIDE SEQUENCE [LARGE SCALE GENOMIC DNA]</scope>
    <source>
        <strain evidence="2">1-1 BBBD Race 1</strain>
    </source>
</reference>
<feature type="region of interest" description="Disordered" evidence="1">
    <location>
        <begin position="253"/>
        <end position="273"/>
    </location>
</feature>
<name>A0A180FZW7_PUCT1</name>